<comment type="caution">
    <text evidence="10">The sequence shown here is derived from an EMBL/GenBank/DDBJ whole genome shotgun (WGS) entry which is preliminary data.</text>
</comment>
<evidence type="ECO:0000313" key="11">
    <source>
        <dbReference type="Proteomes" id="UP001500620"/>
    </source>
</evidence>
<feature type="domain" description="Glycosyltransferase RgtA/B/C/D-like" evidence="9">
    <location>
        <begin position="82"/>
        <end position="229"/>
    </location>
</feature>
<dbReference type="InterPro" id="IPR038731">
    <property type="entry name" value="RgtA/B/C-like"/>
</dbReference>
<feature type="transmembrane region" description="Helical" evidence="8">
    <location>
        <begin position="264"/>
        <end position="288"/>
    </location>
</feature>
<feature type="transmembrane region" description="Helical" evidence="8">
    <location>
        <begin position="101"/>
        <end position="123"/>
    </location>
</feature>
<evidence type="ECO:0000256" key="1">
    <source>
        <dbReference type="ARBA" id="ARBA00004651"/>
    </source>
</evidence>
<evidence type="ECO:0000256" key="4">
    <source>
        <dbReference type="ARBA" id="ARBA00022679"/>
    </source>
</evidence>
<dbReference type="EMBL" id="BAABAT010000002">
    <property type="protein sequence ID" value="GAA4244966.1"/>
    <property type="molecule type" value="Genomic_DNA"/>
</dbReference>
<accession>A0ABP8CYJ2</accession>
<evidence type="ECO:0000259" key="9">
    <source>
        <dbReference type="Pfam" id="PF13231"/>
    </source>
</evidence>
<evidence type="ECO:0000256" key="2">
    <source>
        <dbReference type="ARBA" id="ARBA00022475"/>
    </source>
</evidence>
<keyword evidence="2" id="KW-1003">Cell membrane</keyword>
<gene>
    <name evidence="10" type="ORF">GCM10022255_010200</name>
</gene>
<dbReference type="RefSeq" id="WP_345121739.1">
    <property type="nucleotide sequence ID" value="NZ_BAABAT010000002.1"/>
</dbReference>
<sequence length="509" mass="54507">MTVSVIADAKPMDGGRRPWRRRPAGLLRAVPVTGVLALATAFRFVALSREGFNSDEAVYAGTAASIAGDTSLSGLFPVFRAHPVLFQLLVSLVYRAGVSDWSARAVAAAIGVLTVAVVYALGLRMYGRRAGLIAALLLAVMPYHVVVSRQVLLDGLMTFFATVLIYCVVRYAETAAGRWLIAAGASLGAAMLAKETALVVLGGLYVFFALTPIVRMRVPHLVGAFAVLGLLVAVPAAAKAYAGAGSSGQSYLLWQLVRPANHELSFYFTTVPSAVGLGTLGTALAGLIWLRREWTWRERLLLCWVIVPVVFFTLWPVKGYQYLLPIAPALAILAGRALDRLGLRAGRLALIAATLVVTISLAGASWQAIRPPQGGTFLAGTGGLAGGREAGLWVRDNVPAGAQLLTIGPSMANVLQFYGKRRAYALSVSPNPNQRNPSYVAVPNPDRALRDGRFQYIVWDSYTASRAAFFTAKARTLIDRFHGVAVYSGTARVGHADQMVIVIYRVRAR</sequence>
<dbReference type="InterPro" id="IPR050297">
    <property type="entry name" value="LipidA_mod_glycosyltrf_83"/>
</dbReference>
<name>A0ABP8CYJ2_9ACTN</name>
<dbReference type="Proteomes" id="UP001500620">
    <property type="component" value="Unassembled WGS sequence"/>
</dbReference>
<evidence type="ECO:0000313" key="10">
    <source>
        <dbReference type="EMBL" id="GAA4244966.1"/>
    </source>
</evidence>
<feature type="transmembrane region" description="Helical" evidence="8">
    <location>
        <begin position="198"/>
        <end position="214"/>
    </location>
</feature>
<comment type="subcellular location">
    <subcellularLocation>
        <location evidence="1">Cell membrane</location>
        <topology evidence="1">Multi-pass membrane protein</topology>
    </subcellularLocation>
</comment>
<keyword evidence="5 8" id="KW-0812">Transmembrane</keyword>
<keyword evidence="4" id="KW-0808">Transferase</keyword>
<keyword evidence="3" id="KW-0328">Glycosyltransferase</keyword>
<dbReference type="Pfam" id="PF13231">
    <property type="entry name" value="PMT_2"/>
    <property type="match status" value="1"/>
</dbReference>
<feature type="transmembrane region" description="Helical" evidence="8">
    <location>
        <begin position="350"/>
        <end position="369"/>
    </location>
</feature>
<feature type="transmembrane region" description="Helical" evidence="8">
    <location>
        <begin position="176"/>
        <end position="192"/>
    </location>
</feature>
<proteinExistence type="predicted"/>
<protein>
    <recommendedName>
        <fullName evidence="9">Glycosyltransferase RgtA/B/C/D-like domain-containing protein</fullName>
    </recommendedName>
</protein>
<reference evidence="11" key="1">
    <citation type="journal article" date="2019" name="Int. J. Syst. Evol. Microbiol.">
        <title>The Global Catalogue of Microorganisms (GCM) 10K type strain sequencing project: providing services to taxonomists for standard genome sequencing and annotation.</title>
        <authorList>
            <consortium name="The Broad Institute Genomics Platform"/>
            <consortium name="The Broad Institute Genome Sequencing Center for Infectious Disease"/>
            <person name="Wu L."/>
            <person name="Ma J."/>
        </authorList>
    </citation>
    <scope>NUCLEOTIDE SEQUENCE [LARGE SCALE GENOMIC DNA]</scope>
    <source>
        <strain evidence="11">JCM 17441</strain>
    </source>
</reference>
<keyword evidence="7 8" id="KW-0472">Membrane</keyword>
<evidence type="ECO:0000256" key="6">
    <source>
        <dbReference type="ARBA" id="ARBA00022989"/>
    </source>
</evidence>
<feature type="transmembrane region" description="Helical" evidence="8">
    <location>
        <begin position="26"/>
        <end position="46"/>
    </location>
</feature>
<dbReference type="PANTHER" id="PTHR33908:SF3">
    <property type="entry name" value="UNDECAPRENYL PHOSPHATE-ALPHA-4-AMINO-4-DEOXY-L-ARABINOSE ARABINOSYL TRANSFERASE"/>
    <property type="match status" value="1"/>
</dbReference>
<evidence type="ECO:0000256" key="8">
    <source>
        <dbReference type="SAM" id="Phobius"/>
    </source>
</evidence>
<organism evidence="10 11">
    <name type="scientific">Dactylosporangium darangshiense</name>
    <dbReference type="NCBI Taxonomy" id="579108"/>
    <lineage>
        <taxon>Bacteria</taxon>
        <taxon>Bacillati</taxon>
        <taxon>Actinomycetota</taxon>
        <taxon>Actinomycetes</taxon>
        <taxon>Micromonosporales</taxon>
        <taxon>Micromonosporaceae</taxon>
        <taxon>Dactylosporangium</taxon>
    </lineage>
</organism>
<keyword evidence="11" id="KW-1185">Reference proteome</keyword>
<feature type="transmembrane region" description="Helical" evidence="8">
    <location>
        <begin position="221"/>
        <end position="244"/>
    </location>
</feature>
<evidence type="ECO:0000256" key="5">
    <source>
        <dbReference type="ARBA" id="ARBA00022692"/>
    </source>
</evidence>
<feature type="transmembrane region" description="Helical" evidence="8">
    <location>
        <begin position="322"/>
        <end position="338"/>
    </location>
</feature>
<dbReference type="PANTHER" id="PTHR33908">
    <property type="entry name" value="MANNOSYLTRANSFERASE YKCB-RELATED"/>
    <property type="match status" value="1"/>
</dbReference>
<evidence type="ECO:0000256" key="7">
    <source>
        <dbReference type="ARBA" id="ARBA00023136"/>
    </source>
</evidence>
<feature type="transmembrane region" description="Helical" evidence="8">
    <location>
        <begin position="300"/>
        <end position="316"/>
    </location>
</feature>
<keyword evidence="6 8" id="KW-1133">Transmembrane helix</keyword>
<feature type="transmembrane region" description="Helical" evidence="8">
    <location>
        <begin position="130"/>
        <end position="146"/>
    </location>
</feature>
<feature type="transmembrane region" description="Helical" evidence="8">
    <location>
        <begin position="152"/>
        <end position="169"/>
    </location>
</feature>
<evidence type="ECO:0000256" key="3">
    <source>
        <dbReference type="ARBA" id="ARBA00022676"/>
    </source>
</evidence>